<dbReference type="SMART" id="SM00086">
    <property type="entry name" value="PAC"/>
    <property type="match status" value="1"/>
</dbReference>
<dbReference type="InterPro" id="IPR000700">
    <property type="entry name" value="PAS-assoc_C"/>
</dbReference>
<dbReference type="GO" id="GO:0052621">
    <property type="term" value="F:diguanylate cyclase activity"/>
    <property type="evidence" value="ECO:0007669"/>
    <property type="project" value="UniProtKB-EC"/>
</dbReference>
<dbReference type="Pfam" id="PF00990">
    <property type="entry name" value="GGDEF"/>
    <property type="match status" value="1"/>
</dbReference>
<gene>
    <name evidence="5" type="ORF">OLW01_07565</name>
</gene>
<dbReference type="CDD" id="cd01949">
    <property type="entry name" value="GGDEF"/>
    <property type="match status" value="1"/>
</dbReference>
<feature type="transmembrane region" description="Helical" evidence="2">
    <location>
        <begin position="374"/>
        <end position="394"/>
    </location>
</feature>
<feature type="domain" description="GGDEF" evidence="4">
    <location>
        <begin position="626"/>
        <end position="761"/>
    </location>
</feature>
<dbReference type="PROSITE" id="PS50113">
    <property type="entry name" value="PAC"/>
    <property type="match status" value="1"/>
</dbReference>
<dbReference type="InterPro" id="IPR035965">
    <property type="entry name" value="PAS-like_dom_sf"/>
</dbReference>
<dbReference type="CDD" id="cd00130">
    <property type="entry name" value="PAS"/>
    <property type="match status" value="1"/>
</dbReference>
<evidence type="ECO:0000256" key="2">
    <source>
        <dbReference type="SAM" id="Phobius"/>
    </source>
</evidence>
<dbReference type="SUPFAM" id="SSF55785">
    <property type="entry name" value="PYP-like sensor domain (PAS domain)"/>
    <property type="match status" value="1"/>
</dbReference>
<keyword evidence="2" id="KW-0472">Membrane</keyword>
<evidence type="ECO:0000313" key="6">
    <source>
        <dbReference type="Proteomes" id="UP001163726"/>
    </source>
</evidence>
<dbReference type="Pfam" id="PF13426">
    <property type="entry name" value="PAS_9"/>
    <property type="match status" value="1"/>
</dbReference>
<dbReference type="Proteomes" id="UP001163726">
    <property type="component" value="Chromosome"/>
</dbReference>
<dbReference type="Gene3D" id="3.30.70.270">
    <property type="match status" value="1"/>
</dbReference>
<keyword evidence="5" id="KW-0808">Transferase</keyword>
<dbReference type="PANTHER" id="PTHR45138:SF24">
    <property type="entry name" value="DIGUANYLATE CYCLASE DGCC-RELATED"/>
    <property type="match status" value="1"/>
</dbReference>
<evidence type="ECO:0000259" key="3">
    <source>
        <dbReference type="PROSITE" id="PS50113"/>
    </source>
</evidence>
<dbReference type="PROSITE" id="PS50887">
    <property type="entry name" value="GGDEF"/>
    <property type="match status" value="1"/>
</dbReference>
<dbReference type="InterPro" id="IPR000014">
    <property type="entry name" value="PAS"/>
</dbReference>
<reference evidence="5" key="1">
    <citation type="submission" date="2022-10" db="EMBL/GenBank/DDBJ databases">
        <title>Catenovulum adriacola sp. nov. isolated in the Harbour of Susak.</title>
        <authorList>
            <person name="Schoch T."/>
            <person name="Reich S.J."/>
            <person name="Stoeferle S."/>
            <person name="Flaiz M."/>
            <person name="Kazda M."/>
            <person name="Riedel C.U."/>
            <person name="Duerre P."/>
        </authorList>
    </citation>
    <scope>NUCLEOTIDE SEQUENCE</scope>
    <source>
        <strain evidence="5">TS8</strain>
    </source>
</reference>
<dbReference type="Gene3D" id="3.30.450.20">
    <property type="entry name" value="PAS domain"/>
    <property type="match status" value="3"/>
</dbReference>
<evidence type="ECO:0000313" key="5">
    <source>
        <dbReference type="EMBL" id="WAJ69054.1"/>
    </source>
</evidence>
<keyword evidence="2" id="KW-0812">Transmembrane</keyword>
<name>A0ABY7AHX2_9ALTE</name>
<dbReference type="CDD" id="cd18773">
    <property type="entry name" value="PDC1_HK_sensor"/>
    <property type="match status" value="1"/>
</dbReference>
<dbReference type="InterPro" id="IPR043128">
    <property type="entry name" value="Rev_trsase/Diguanyl_cyclase"/>
</dbReference>
<evidence type="ECO:0000259" key="4">
    <source>
        <dbReference type="PROSITE" id="PS50887"/>
    </source>
</evidence>
<protein>
    <recommendedName>
        <fullName evidence="1">diguanylate cyclase</fullName>
        <ecNumber evidence="1">2.7.7.65</ecNumber>
    </recommendedName>
</protein>
<dbReference type="NCBIfam" id="TIGR00229">
    <property type="entry name" value="sensory_box"/>
    <property type="match status" value="1"/>
</dbReference>
<dbReference type="EC" id="2.7.7.65" evidence="1"/>
<sequence>MDKTTDARQKISSQLLGSLLVKSSQLPIQTKSVAVSIILRFVLPVILAISLIAYLTYWLINASLASQNKQHMQHTANQTAHYFERNQHTIEANQIMFRQHFLQHNQTANQPNNSSSSRLSNLSLKPGITKLDSQLIIYSNRTQPQQNVNSLLKQTAEFMLEAGFAWSKYSTDLYLYSENGFSLHYWPSLTATDNMILAQLINNKLAILSRFDAQLEDSNKPTWTAPYFDQNSQQWIMSLLTPVTLNQQNVVLAQDIPLDQILPNQTDLQNIPEQYQFILTEEGNILGHPSYDAINTKNNTARLLNVNKLSNSHSIKKLYFDIQAVSPDKKTAFFENETQNNLIYTTQLPLNHWWLVQVYPKSNLQLMARQAAELIIWLCIVTFLALIATLFWLIRDKITRPFQSFSELATHIKNGDYQLSHYPEVKLPTERKDEIGLIANIFVDTCSNLQFTLESLEDEITQRTLNLDLALQEQKAIFNNAYIGILLIKNGTVTSCNKRFEEITGYSIAEVMTDSKKIISLDDRNLLTDINWVKNKINELGSYMIDCEFEHKNGNRFWCSVQFKAIDNQQLDKGIVVTMVDITKRRNAELLLAREARIDGLTGIGNRRAFDEAILLSCRRAQREKTTITLAIIDVDLFKKYNDFYGHVAGDEALIKVAKQIAKTARRPYELAARYGGEEFALIIHGQTEVQTQFEQVIKRIENLNIEHKKSPHQQLTVSIGVVTITGDSQKISTQWLIEKADAMLYEAKKSGRNTIKCQNLSLPQPEEKK</sequence>
<organism evidence="5 6">
    <name type="scientific">Catenovulum adriaticum</name>
    <dbReference type="NCBI Taxonomy" id="2984846"/>
    <lineage>
        <taxon>Bacteria</taxon>
        <taxon>Pseudomonadati</taxon>
        <taxon>Pseudomonadota</taxon>
        <taxon>Gammaproteobacteria</taxon>
        <taxon>Alteromonadales</taxon>
        <taxon>Alteromonadaceae</taxon>
        <taxon>Catenovulum</taxon>
    </lineage>
</organism>
<dbReference type="EMBL" id="CP109965">
    <property type="protein sequence ID" value="WAJ69054.1"/>
    <property type="molecule type" value="Genomic_DNA"/>
</dbReference>
<keyword evidence="5" id="KW-0548">Nucleotidyltransferase</keyword>
<feature type="domain" description="PAC" evidence="3">
    <location>
        <begin position="543"/>
        <end position="594"/>
    </location>
</feature>
<keyword evidence="2" id="KW-1133">Transmembrane helix</keyword>
<keyword evidence="6" id="KW-1185">Reference proteome</keyword>
<dbReference type="InterPro" id="IPR000160">
    <property type="entry name" value="GGDEF_dom"/>
</dbReference>
<dbReference type="SUPFAM" id="SSF55073">
    <property type="entry name" value="Nucleotide cyclase"/>
    <property type="match status" value="1"/>
</dbReference>
<dbReference type="NCBIfam" id="TIGR00254">
    <property type="entry name" value="GGDEF"/>
    <property type="match status" value="1"/>
</dbReference>
<feature type="transmembrane region" description="Helical" evidence="2">
    <location>
        <begin position="37"/>
        <end position="60"/>
    </location>
</feature>
<dbReference type="InterPro" id="IPR029787">
    <property type="entry name" value="Nucleotide_cyclase"/>
</dbReference>
<dbReference type="CDD" id="cd06225">
    <property type="entry name" value="HAMP"/>
    <property type="match status" value="1"/>
</dbReference>
<dbReference type="Gene3D" id="6.10.340.10">
    <property type="match status" value="1"/>
</dbReference>
<dbReference type="InterPro" id="IPR050469">
    <property type="entry name" value="Diguanylate_Cyclase"/>
</dbReference>
<accession>A0ABY7AHX2</accession>
<evidence type="ECO:0000256" key="1">
    <source>
        <dbReference type="ARBA" id="ARBA00012528"/>
    </source>
</evidence>
<proteinExistence type="predicted"/>
<dbReference type="InterPro" id="IPR001610">
    <property type="entry name" value="PAC"/>
</dbReference>
<dbReference type="SMART" id="SM00267">
    <property type="entry name" value="GGDEF"/>
    <property type="match status" value="1"/>
</dbReference>
<dbReference type="RefSeq" id="WP_268073203.1">
    <property type="nucleotide sequence ID" value="NZ_CP109965.1"/>
</dbReference>
<dbReference type="PANTHER" id="PTHR45138">
    <property type="entry name" value="REGULATORY COMPONENTS OF SENSORY TRANSDUCTION SYSTEM"/>
    <property type="match status" value="1"/>
</dbReference>